<gene>
    <name evidence="2" type="ORF">HAP41_0000044805</name>
</gene>
<feature type="domain" description="Transposase IS801/IS1294" evidence="1">
    <location>
        <begin position="8"/>
        <end position="117"/>
    </location>
</feature>
<protein>
    <submittedName>
        <fullName evidence="2">Transposase</fullName>
    </submittedName>
</protein>
<evidence type="ECO:0000259" key="1">
    <source>
        <dbReference type="Pfam" id="PF04986"/>
    </source>
</evidence>
<evidence type="ECO:0000313" key="3">
    <source>
        <dbReference type="Proteomes" id="UP000551709"/>
    </source>
</evidence>
<reference evidence="2" key="2">
    <citation type="submission" date="2022-04" db="EMBL/GenBank/DDBJ databases">
        <authorList>
            <person name="Bromfield E.S.P."/>
            <person name="Cloutier S."/>
        </authorList>
    </citation>
    <scope>NUCLEOTIDE SEQUENCE</scope>
    <source>
        <strain evidence="2">1S5</strain>
    </source>
</reference>
<accession>A0A8U0FL26</accession>
<dbReference type="InterPro" id="IPR007069">
    <property type="entry name" value="Transposase_32"/>
</dbReference>
<dbReference type="AlphaFoldDB" id="A0A8U0FL26"/>
<evidence type="ECO:0000313" key="2">
    <source>
        <dbReference type="EMBL" id="UPT87199.1"/>
    </source>
</evidence>
<dbReference type="GO" id="GO:0006313">
    <property type="term" value="P:DNA transposition"/>
    <property type="evidence" value="ECO:0007669"/>
    <property type="project" value="InterPro"/>
</dbReference>
<dbReference type="EMBL" id="CP096255">
    <property type="protein sequence ID" value="UPT87199.1"/>
    <property type="molecule type" value="Genomic_DNA"/>
</dbReference>
<name>A0A8U0FL26_9BRAD</name>
<reference evidence="2" key="1">
    <citation type="journal article" date="2017" name="Syst. Appl. Microbiol.">
        <title>Soybeans inoculated with root zone soils of Canadian native legumes harbour diverse and novel Bradyrhizobium spp. that possess agricultural potential.</title>
        <authorList>
            <person name="Bromfield E.S.P."/>
            <person name="Cloutier S."/>
            <person name="Tambong J.T."/>
            <person name="Tran Thi T.V."/>
        </authorList>
    </citation>
    <scope>NUCLEOTIDE SEQUENCE</scope>
    <source>
        <strain evidence="2">1S5</strain>
    </source>
</reference>
<dbReference type="Pfam" id="PF04986">
    <property type="entry name" value="Y2_Tnp"/>
    <property type="match status" value="1"/>
</dbReference>
<proteinExistence type="predicted"/>
<dbReference type="Proteomes" id="UP000551709">
    <property type="component" value="Chromosome"/>
</dbReference>
<dbReference type="PANTHER" id="PTHR37023">
    <property type="entry name" value="TRANSPOSASE"/>
    <property type="match status" value="1"/>
</dbReference>
<sequence length="189" mass="21601">MRFFGDLGALAEPAAFAAHLDAMRRINWVVYAKRPFGGPAQVLAYLGRYTHRVAIANSRLVALDDDHVAFSWKDYRQNSATKIMNLKPDEFIRRFLLHTPPDGFHRIRHFGFMANRHRAAKLALCRELLDHERTAPNDGQPSPVDSEAQTWAEVPACPDCGGVMRIIERFRHSFRRPSPRTSPFRCDTS</sequence>
<organism evidence="2 3">
    <name type="scientific">Bradyrhizobium barranii subsp. apii</name>
    <dbReference type="NCBI Taxonomy" id="2819348"/>
    <lineage>
        <taxon>Bacteria</taxon>
        <taxon>Pseudomonadati</taxon>
        <taxon>Pseudomonadota</taxon>
        <taxon>Alphaproteobacteria</taxon>
        <taxon>Hyphomicrobiales</taxon>
        <taxon>Nitrobacteraceae</taxon>
        <taxon>Bradyrhizobium</taxon>
        <taxon>Bradyrhizobium barranii</taxon>
    </lineage>
</organism>
<dbReference type="GO" id="GO:0003677">
    <property type="term" value="F:DNA binding"/>
    <property type="evidence" value="ECO:0007669"/>
    <property type="project" value="InterPro"/>
</dbReference>
<dbReference type="GO" id="GO:0004803">
    <property type="term" value="F:transposase activity"/>
    <property type="evidence" value="ECO:0007669"/>
    <property type="project" value="InterPro"/>
</dbReference>
<dbReference type="PANTHER" id="PTHR37023:SF1">
    <property type="entry name" value="ISSOD25 TRANSPOSASE TNPA_ISSOD25"/>
    <property type="match status" value="1"/>
</dbReference>